<keyword evidence="1" id="KW-0812">Transmembrane</keyword>
<reference evidence="2" key="2">
    <citation type="submission" date="2020-06" db="EMBL/GenBank/DDBJ databases">
        <authorList>
            <person name="Sheffer M."/>
        </authorList>
    </citation>
    <scope>NUCLEOTIDE SEQUENCE</scope>
</reference>
<reference evidence="2" key="1">
    <citation type="journal article" date="2020" name="bioRxiv">
        <title>Chromosome-level reference genome of the European wasp spider Argiope bruennichi: a resource for studies on range expansion and evolutionary adaptation.</title>
        <authorList>
            <person name="Sheffer M.M."/>
            <person name="Hoppe A."/>
            <person name="Krehenwinkel H."/>
            <person name="Uhl G."/>
            <person name="Kuss A.W."/>
            <person name="Jensen L."/>
            <person name="Jensen C."/>
            <person name="Gillespie R.G."/>
            <person name="Hoff K.J."/>
            <person name="Prost S."/>
        </authorList>
    </citation>
    <scope>NUCLEOTIDE SEQUENCE</scope>
</reference>
<dbReference type="InterPro" id="IPR009318">
    <property type="entry name" value="Gustatory_rcpt"/>
</dbReference>
<dbReference type="GO" id="GO:0008527">
    <property type="term" value="F:taste receptor activity"/>
    <property type="evidence" value="ECO:0007669"/>
    <property type="project" value="InterPro"/>
</dbReference>
<dbReference type="AlphaFoldDB" id="A0A8T0E1F5"/>
<dbReference type="Proteomes" id="UP000807504">
    <property type="component" value="Unassembled WGS sequence"/>
</dbReference>
<dbReference type="GO" id="GO:0016020">
    <property type="term" value="C:membrane"/>
    <property type="evidence" value="ECO:0007669"/>
    <property type="project" value="InterPro"/>
</dbReference>
<accession>A0A8T0E1F5</accession>
<dbReference type="EMBL" id="JABXBU010002231">
    <property type="protein sequence ID" value="KAF8763761.1"/>
    <property type="molecule type" value="Genomic_DNA"/>
</dbReference>
<organism evidence="2 3">
    <name type="scientific">Argiope bruennichi</name>
    <name type="common">Wasp spider</name>
    <name type="synonym">Aranea bruennichi</name>
    <dbReference type="NCBI Taxonomy" id="94029"/>
    <lineage>
        <taxon>Eukaryota</taxon>
        <taxon>Metazoa</taxon>
        <taxon>Ecdysozoa</taxon>
        <taxon>Arthropoda</taxon>
        <taxon>Chelicerata</taxon>
        <taxon>Arachnida</taxon>
        <taxon>Araneae</taxon>
        <taxon>Araneomorphae</taxon>
        <taxon>Entelegynae</taxon>
        <taxon>Araneoidea</taxon>
        <taxon>Araneidae</taxon>
        <taxon>Argiope</taxon>
    </lineage>
</organism>
<keyword evidence="1" id="KW-1133">Transmembrane helix</keyword>
<gene>
    <name evidence="2" type="ORF">HNY73_021906</name>
</gene>
<evidence type="ECO:0000256" key="1">
    <source>
        <dbReference type="SAM" id="Phobius"/>
    </source>
</evidence>
<evidence type="ECO:0000313" key="3">
    <source>
        <dbReference type="Proteomes" id="UP000807504"/>
    </source>
</evidence>
<dbReference type="Pfam" id="PF06151">
    <property type="entry name" value="Trehalose_recp"/>
    <property type="match status" value="1"/>
</dbReference>
<proteinExistence type="predicted"/>
<comment type="caution">
    <text evidence="2">The sequence shown here is derived from an EMBL/GenBank/DDBJ whole genome shotgun (WGS) entry which is preliminary data.</text>
</comment>
<feature type="transmembrane region" description="Helical" evidence="1">
    <location>
        <begin position="95"/>
        <end position="112"/>
    </location>
</feature>
<name>A0A8T0E1F5_ARGBR</name>
<protein>
    <submittedName>
        <fullName evidence="2">Uncharacterized protein</fullName>
    </submittedName>
</protein>
<feature type="transmembrane region" description="Helical" evidence="1">
    <location>
        <begin position="20"/>
        <end position="42"/>
    </location>
</feature>
<keyword evidence="3" id="KW-1185">Reference proteome</keyword>
<evidence type="ECO:0000313" key="2">
    <source>
        <dbReference type="EMBL" id="KAF8763761.1"/>
    </source>
</evidence>
<keyword evidence="1" id="KW-0472">Membrane</keyword>
<sequence>MSFTSFAYSLGYYDVSTSASAGVVSWFFSSQASFILVVWTASDVKKESQTLKTTFQLTLSGMKVSEPTSILFLQKIAIFDTVSLTGWKMFEFSKGLILTAAGSILTYGLLVLQTENYTSKRTPQFLKKI</sequence>